<keyword evidence="2" id="KW-0732">Signal</keyword>
<proteinExistence type="predicted"/>
<evidence type="ECO:0000256" key="1">
    <source>
        <dbReference type="SAM" id="MobiDB-lite"/>
    </source>
</evidence>
<name>A0ABT7LCF8_9BURK</name>
<evidence type="ECO:0000256" key="2">
    <source>
        <dbReference type="SAM" id="SignalP"/>
    </source>
</evidence>
<protein>
    <recommendedName>
        <fullName evidence="5">Secreted protein</fullName>
    </recommendedName>
</protein>
<gene>
    <name evidence="3" type="ORF">QRD43_01355</name>
</gene>
<dbReference type="RefSeq" id="WP_285980671.1">
    <property type="nucleotide sequence ID" value="NZ_JASVDS010000001.1"/>
</dbReference>
<evidence type="ECO:0000313" key="3">
    <source>
        <dbReference type="EMBL" id="MDL5030538.1"/>
    </source>
</evidence>
<organism evidence="3 4">
    <name type="scientific">Roseateles subflavus</name>
    <dbReference type="NCBI Taxonomy" id="3053353"/>
    <lineage>
        <taxon>Bacteria</taxon>
        <taxon>Pseudomonadati</taxon>
        <taxon>Pseudomonadota</taxon>
        <taxon>Betaproteobacteria</taxon>
        <taxon>Burkholderiales</taxon>
        <taxon>Sphaerotilaceae</taxon>
        <taxon>Roseateles</taxon>
    </lineage>
</organism>
<feature type="region of interest" description="Disordered" evidence="1">
    <location>
        <begin position="416"/>
        <end position="442"/>
    </location>
</feature>
<feature type="chain" id="PRO_5045094096" description="Secreted protein" evidence="2">
    <location>
        <begin position="27"/>
        <end position="442"/>
    </location>
</feature>
<accession>A0ABT7LCF8</accession>
<feature type="signal peptide" evidence="2">
    <location>
        <begin position="1"/>
        <end position="26"/>
    </location>
</feature>
<dbReference type="Proteomes" id="UP001238603">
    <property type="component" value="Unassembled WGS sequence"/>
</dbReference>
<reference evidence="3 4" key="1">
    <citation type="submission" date="2023-06" db="EMBL/GenBank/DDBJ databases">
        <title>Pelomonas sp. APW6 16S ribosomal RNA gene genome sequencing and assembly.</title>
        <authorList>
            <person name="Woo H."/>
        </authorList>
    </citation>
    <scope>NUCLEOTIDE SEQUENCE [LARGE SCALE GENOMIC DNA]</scope>
    <source>
        <strain evidence="3 4">APW6</strain>
    </source>
</reference>
<evidence type="ECO:0008006" key="5">
    <source>
        <dbReference type="Google" id="ProtNLM"/>
    </source>
</evidence>
<feature type="compositionally biased region" description="Low complexity" evidence="1">
    <location>
        <begin position="31"/>
        <end position="44"/>
    </location>
</feature>
<comment type="caution">
    <text evidence="3">The sequence shown here is derived from an EMBL/GenBank/DDBJ whole genome shotgun (WGS) entry which is preliminary data.</text>
</comment>
<dbReference type="EMBL" id="JASVDS010000001">
    <property type="protein sequence ID" value="MDL5030538.1"/>
    <property type="molecule type" value="Genomic_DNA"/>
</dbReference>
<evidence type="ECO:0000313" key="4">
    <source>
        <dbReference type="Proteomes" id="UP001238603"/>
    </source>
</evidence>
<feature type="region of interest" description="Disordered" evidence="1">
    <location>
        <begin position="31"/>
        <end position="58"/>
    </location>
</feature>
<keyword evidence="4" id="KW-1185">Reference proteome</keyword>
<sequence length="442" mass="47188">MKRTHRKIAGAAGLALCLGIGLGYRAMTDPAAEGPRGTAAAPAPASAPHPPTPAASAPAVVVPASGAGAPALAADDLFATLSPRARRMAADWCGYGAAEILKDALAREAAGKDGHAANDGEPPSDGEQVMDAARAQRLQDWIRTLKARSDVRSQAIGDYLAGDTPSRAHLQDLARRSTDPMVTALALARPCKAEGCRMVDAAQWARLEPDNLMAWLAQLKDREPPPEQLSYLIERMGRDARRADDYSLTLSQAVASLAQARTPGLLQTAESELLSQQVMHLPLLTLRPVLQACTPGQTPAAPAGACAHIAGLLWDMPHLMHRALALAFARRSVPADDPQRAEWARRGERYELLSEALMDANATAFEHMLDQSRPDLCGGAGRLHELLRQVMGTGEWERAAQAWAAASQPQEALIQRAREKRGGSSMMEELPSVDRAASGPRR</sequence>